<dbReference type="GO" id="GO:0005737">
    <property type="term" value="C:cytoplasm"/>
    <property type="evidence" value="ECO:0007669"/>
    <property type="project" value="TreeGrafter"/>
</dbReference>
<dbReference type="InterPro" id="IPR038286">
    <property type="entry name" value="IPK_sf"/>
</dbReference>
<dbReference type="GO" id="GO:0032958">
    <property type="term" value="P:inositol phosphate biosynthetic process"/>
    <property type="evidence" value="ECO:0007669"/>
    <property type="project" value="InterPro"/>
</dbReference>
<name>A0AB34PKF1_CANAX</name>
<dbReference type="Gene3D" id="3.30.470.160">
    <property type="entry name" value="Inositol polyphosphate kinase"/>
    <property type="match status" value="1"/>
</dbReference>
<comment type="similarity">
    <text evidence="1 4">Belongs to the inositol phosphokinase (IPK) family.</text>
</comment>
<proteinExistence type="inferred from homology"/>
<evidence type="ECO:0000256" key="4">
    <source>
        <dbReference type="RuleBase" id="RU363090"/>
    </source>
</evidence>
<dbReference type="GO" id="GO:0000824">
    <property type="term" value="F:inositol-1,4,5,6-tetrakisphosphate 3-kinase activity"/>
    <property type="evidence" value="ECO:0007669"/>
    <property type="project" value="TreeGrafter"/>
</dbReference>
<dbReference type="EC" id="2.7.-.-" evidence="4"/>
<gene>
    <name evidence="5" type="ORF">MG3_05905</name>
</gene>
<keyword evidence="3 4" id="KW-0418">Kinase</keyword>
<dbReference type="AlphaFoldDB" id="A0AB34PKF1"/>
<dbReference type="EMBL" id="AJIX01000052">
    <property type="protein sequence ID" value="KGR02256.1"/>
    <property type="molecule type" value="Genomic_DNA"/>
</dbReference>
<evidence type="ECO:0000256" key="1">
    <source>
        <dbReference type="ARBA" id="ARBA00007374"/>
    </source>
</evidence>
<sequence length="352" mass="40528">MVLIVVDVLRKKNFDTGVVMNNITTSQMQPFKNKVGGHTPIFSISKQEICKELNNTERNFYKKISKNHPLFYYMPRYKGSNGSQIILEDLTSQMRTPCILDLKMGTRQYGCNATITKQQSHRAKARSTTTRKLGVRICGLQIFNYQNKYFYQDKYLGRKITVGKQFGKILAKFLYNGHDIYSLLNRIPHLIDQLKELYTIFTGLPGYRMYGSSILLMYEGGEDNSENQVKVKIIDFANAVIAGEENIDNVTVPPQHPDSPDLGYLRGLNSLIVYFTLIFSILSRIKLNNTKEMVDWIQENKQTLKEQSCPWLDDYAELDGLKDGSIHQDMCDDPFDIEYPEYTPEEDEGLSE</sequence>
<dbReference type="GO" id="GO:0046854">
    <property type="term" value="P:phosphatidylinositol phosphate biosynthetic process"/>
    <property type="evidence" value="ECO:0007669"/>
    <property type="project" value="TreeGrafter"/>
</dbReference>
<keyword evidence="2 4" id="KW-0808">Transferase</keyword>
<dbReference type="PANTHER" id="PTHR12400">
    <property type="entry name" value="INOSITOL POLYPHOSPHATE KINASE"/>
    <property type="match status" value="1"/>
</dbReference>
<dbReference type="Pfam" id="PF03770">
    <property type="entry name" value="IPK"/>
    <property type="match status" value="1"/>
</dbReference>
<evidence type="ECO:0000256" key="3">
    <source>
        <dbReference type="ARBA" id="ARBA00022777"/>
    </source>
</evidence>
<dbReference type="InterPro" id="IPR005522">
    <property type="entry name" value="IPK"/>
</dbReference>
<organism evidence="5 6">
    <name type="scientific">Candida albicans P78048</name>
    <dbReference type="NCBI Taxonomy" id="1094989"/>
    <lineage>
        <taxon>Eukaryota</taxon>
        <taxon>Fungi</taxon>
        <taxon>Dikarya</taxon>
        <taxon>Ascomycota</taxon>
        <taxon>Saccharomycotina</taxon>
        <taxon>Pichiomycetes</taxon>
        <taxon>Debaryomycetaceae</taxon>
        <taxon>Candida/Lodderomyces clade</taxon>
        <taxon>Candida</taxon>
    </lineage>
</organism>
<accession>A0AB34PKF1</accession>
<comment type="caution">
    <text evidence="5">The sequence shown here is derived from an EMBL/GenBank/DDBJ whole genome shotgun (WGS) entry which is preliminary data.</text>
</comment>
<dbReference type="PANTHER" id="PTHR12400:SF21">
    <property type="entry name" value="KINASE"/>
    <property type="match status" value="1"/>
</dbReference>
<dbReference type="SUPFAM" id="SSF56104">
    <property type="entry name" value="SAICAR synthase-like"/>
    <property type="match status" value="1"/>
</dbReference>
<evidence type="ECO:0000313" key="5">
    <source>
        <dbReference type="EMBL" id="KGR02256.1"/>
    </source>
</evidence>
<evidence type="ECO:0000256" key="2">
    <source>
        <dbReference type="ARBA" id="ARBA00022679"/>
    </source>
</evidence>
<dbReference type="GO" id="GO:0005634">
    <property type="term" value="C:nucleus"/>
    <property type="evidence" value="ECO:0007669"/>
    <property type="project" value="TreeGrafter"/>
</dbReference>
<reference evidence="5 6" key="1">
    <citation type="submission" date="2013-12" db="EMBL/GenBank/DDBJ databases">
        <title>The Genome Sequence of Candida albicans P78048.</title>
        <authorList>
            <consortium name="The Broad Institute Genome Sequencing Platform"/>
            <consortium name="The Broad Institute Genome Sequencing Center for Infectious Disease"/>
            <person name="Cuomo C."/>
            <person name="Bennett R."/>
            <person name="Hirakawa M."/>
            <person name="Noverr M."/>
            <person name="Mitchell A."/>
            <person name="Young S.K."/>
            <person name="Zeng Q."/>
            <person name="Gargeya S."/>
            <person name="Fitzgerald M."/>
            <person name="Abouelleil A."/>
            <person name="Alvarado L."/>
            <person name="Berlin A.M."/>
            <person name="Chapman S.B."/>
            <person name="Dewar J."/>
            <person name="Goldberg J."/>
            <person name="Griggs A."/>
            <person name="Gujja S."/>
            <person name="Hansen M."/>
            <person name="Howarth C."/>
            <person name="Imamovic A."/>
            <person name="Larimer J."/>
            <person name="McCowan C."/>
            <person name="Murphy C."/>
            <person name="Pearson M."/>
            <person name="Priest M."/>
            <person name="Roberts A."/>
            <person name="Saif S."/>
            <person name="Shea T."/>
            <person name="Sykes S."/>
            <person name="Wortman J."/>
            <person name="Nusbaum C."/>
            <person name="Birren B."/>
        </authorList>
    </citation>
    <scope>NUCLEOTIDE SEQUENCE [LARGE SCALE GENOMIC DNA]</scope>
    <source>
        <strain evidence="5 6">P78048</strain>
    </source>
</reference>
<protein>
    <recommendedName>
        <fullName evidence="4">Kinase</fullName>
        <ecNumber evidence="4">2.7.-.-</ecNumber>
    </recommendedName>
</protein>
<dbReference type="GO" id="GO:0008440">
    <property type="term" value="F:inositol-1,4,5-trisphosphate 3-kinase activity"/>
    <property type="evidence" value="ECO:0007669"/>
    <property type="project" value="TreeGrafter"/>
</dbReference>
<evidence type="ECO:0000313" key="6">
    <source>
        <dbReference type="Proteomes" id="UP000030161"/>
    </source>
</evidence>
<dbReference type="Proteomes" id="UP000030161">
    <property type="component" value="Unassembled WGS sequence"/>
</dbReference>
<dbReference type="SMR" id="A0AB34PKF1"/>